<feature type="transmembrane region" description="Helical" evidence="4">
    <location>
        <begin position="71"/>
        <end position="92"/>
    </location>
</feature>
<dbReference type="InterPro" id="IPR013519">
    <property type="entry name" value="Int_alpha_beta-p"/>
</dbReference>
<dbReference type="SMART" id="SM00191">
    <property type="entry name" value="Int_alpha"/>
    <property type="match status" value="7"/>
</dbReference>
<dbReference type="InterPro" id="IPR028994">
    <property type="entry name" value="Integrin_alpha_N"/>
</dbReference>
<keyword evidence="4" id="KW-0812">Transmembrane</keyword>
<evidence type="ECO:0000313" key="6">
    <source>
        <dbReference type="Proteomes" id="UP000663852"/>
    </source>
</evidence>
<evidence type="ECO:0000256" key="3">
    <source>
        <dbReference type="ARBA" id="ARBA00023180"/>
    </source>
</evidence>
<gene>
    <name evidence="5" type="ORF">EDS130_LOCUS31020</name>
</gene>
<dbReference type="SUPFAM" id="SSF69318">
    <property type="entry name" value="Integrin alpha N-terminal domain"/>
    <property type="match status" value="5"/>
</dbReference>
<reference evidence="5" key="1">
    <citation type="submission" date="2021-02" db="EMBL/GenBank/DDBJ databases">
        <authorList>
            <person name="Nowell W R."/>
        </authorList>
    </citation>
    <scope>NUCLEOTIDE SEQUENCE</scope>
</reference>
<dbReference type="InterPro" id="IPR013517">
    <property type="entry name" value="FG-GAP"/>
</dbReference>
<dbReference type="OrthoDB" id="10022113at2759"/>
<dbReference type="PANTHER" id="PTHR46580">
    <property type="entry name" value="SENSOR KINASE-RELATED"/>
    <property type="match status" value="1"/>
</dbReference>
<accession>A0A815E9P5</accession>
<dbReference type="Proteomes" id="UP000663852">
    <property type="component" value="Unassembled WGS sequence"/>
</dbReference>
<comment type="caution">
    <text evidence="5">The sequence shown here is derived from an EMBL/GenBank/DDBJ whole genome shotgun (WGS) entry which is preliminary data.</text>
</comment>
<keyword evidence="4" id="KW-0472">Membrane</keyword>
<keyword evidence="4" id="KW-1133">Transmembrane helix</keyword>
<sequence length="1500" mass="161628">MSQREIDTVDRHVGLDEHVTAADILMDDNSKLSSSAPLAKILYKTKQDNRLNILKPLQELKRSVYATRSGTVRIFISSTSICIMMAIGIIIVCLNAPKPKVSTCGLNFVRTETNPIEYNYGPVSVAIGDFNLDTWIDMVIVNSIVSRIGVYFGNSNGNFVKEYEYSTGINSNPMMAAVDNLNNDSYLDIAVANYNRHTIGIFYGFGNGSFQDQIEISTGISRPLSLHLVDFNKDSFVDIIVINHGTNSISIFYGDRKGSFVNLFTYSTGYDSFPYALTTGDLNNDNRLDIIIANFGTNEIHLVFFNSSNTIQETLIISTGVNSHPSSVAVADFNSDGFVDIAVSNYGTNMIYVLLNDEHGNFLERTSYSIDSSSPYSIGVGDLNGDGRLDIFTVNIGLNDTALLLGLGDGSFSNAMMNTTGSTSSISFVLCDYNKDNRLDAIVVSNDTGSIELLKGYFAGFPSYATHDVKYNSTTVAVNDLNHDGILDMIVLSRASNMMMISLGYGNGSFQSPTFYSTSSNPYSLAIGDFNNDTNIDIVVANRNSHNICVYLGNDDGTLGTPSNYSTGSEPAFVALGDFNNDDRLDIVVANFGNNSVSVFLGYGNGRFTNETRYSSGSKPICVATSDFNNDNQADLVLANFNNRSMTILFGYNNGSFGNPTVYRTGTNPYFVTVADLNNDGRVDIVVANSVSSTVSVLLGSTNGTFVTQVTYGVGTFPAWVVIDDINNDTWLDLIVGCANVPNLYTVYGHGNGSFDTAVSYYTNSLSYSVAVADLNNDKRLDLVVTNSYSTYIAVLVQPSTGALVDDLKYASGGGSKLQSMITCDLNNDSRLDMIVANYGTDDISILFGSDNTTFRNRLTITMELNSAPASVAVGYFNNDSQLDIAVALSGFHQVGILLGDDRGSFSRQNTYQTPSESPPAVISAGDFNNDEQSEIVAGYAYSDVINILTIFNSGSFVNPQTYAVDLRPRCVVLEDINYDSYADMMVVNYDSDTLSVFLGTGNGSFRYSSTYSVKSLALSVVVGDFNNDDRLDLVVTSGGTNDIILYLGLGNGFFEDPKAITIGYNSRTAAVGDLDNDTNLDIVIGSDSKLLVVLRGNGDGSFTSQIIYLNSSYPSDIHITDFNNDTRLDIAVANYAVNNVGIFLGYGNGSFMPQVTYSVDVGPVSLAVGDLNNDGRLDIVATTVGYRSVSILLGNGNASFRNVIRYSVGILPQSVVIGDFNNDGYSDIVVANLGSNSLGILLGYGDGEFIPQLTQQTGSAPISIAASDLNKDAKLDIVVANSGDNTVTVWFGQPDLIFIIETELSIGNTSQPPSFVIEDFNHDTYDDIIIANADYNHIGVFLGYGNFSFANQITYSTGPSSSPNAIATGDFNHDGHFDVVTVNSLSNTIGIFFGDGNGSFSSNQTTYSTGPSSNPSSLAVDYFNHDANLDIIIVSYDNNKFGVFLGRGDGTFDNMMPYSMSYGSHPFSVVTGNFGQDGKVDFAVANQGTDSLSIYVQTC</sequence>
<dbReference type="Gene3D" id="2.130.10.130">
    <property type="entry name" value="Integrin alpha, N-terminal"/>
    <property type="match status" value="8"/>
</dbReference>
<keyword evidence="3" id="KW-0325">Glycoprotein</keyword>
<organism evidence="5 6">
    <name type="scientific">Adineta ricciae</name>
    <name type="common">Rotifer</name>
    <dbReference type="NCBI Taxonomy" id="249248"/>
    <lineage>
        <taxon>Eukaryota</taxon>
        <taxon>Metazoa</taxon>
        <taxon>Spiralia</taxon>
        <taxon>Gnathifera</taxon>
        <taxon>Rotifera</taxon>
        <taxon>Eurotatoria</taxon>
        <taxon>Bdelloidea</taxon>
        <taxon>Adinetida</taxon>
        <taxon>Adinetidae</taxon>
        <taxon>Adineta</taxon>
    </lineage>
</organism>
<dbReference type="Gene3D" id="2.30.30.100">
    <property type="match status" value="4"/>
</dbReference>
<evidence type="ECO:0000256" key="4">
    <source>
        <dbReference type="SAM" id="Phobius"/>
    </source>
</evidence>
<evidence type="ECO:0000313" key="5">
    <source>
        <dbReference type="EMBL" id="CAF1308801.1"/>
    </source>
</evidence>
<proteinExistence type="predicted"/>
<dbReference type="EMBL" id="CAJNOJ010000223">
    <property type="protein sequence ID" value="CAF1308801.1"/>
    <property type="molecule type" value="Genomic_DNA"/>
</dbReference>
<name>A0A815E9P5_ADIRI</name>
<evidence type="ECO:0000256" key="1">
    <source>
        <dbReference type="ARBA" id="ARBA00022729"/>
    </source>
</evidence>
<dbReference type="Pfam" id="PF13517">
    <property type="entry name" value="FG-GAP_3"/>
    <property type="match status" value="12"/>
</dbReference>
<evidence type="ECO:0000256" key="2">
    <source>
        <dbReference type="ARBA" id="ARBA00022737"/>
    </source>
</evidence>
<dbReference type="PANTHER" id="PTHR46580:SF4">
    <property type="entry name" value="ATP_GTP-BINDING PROTEIN"/>
    <property type="match status" value="1"/>
</dbReference>
<keyword evidence="2" id="KW-0677">Repeat</keyword>
<keyword evidence="1" id="KW-0732">Signal</keyword>
<protein>
    <submittedName>
        <fullName evidence="5">Uncharacterized protein</fullName>
    </submittedName>
</protein>